<dbReference type="InterPro" id="IPR054635">
    <property type="entry name" value="PA1571-like"/>
</dbReference>
<dbReference type="PATRIC" id="fig|1177179.3.peg.1133"/>
<dbReference type="AlphaFoldDB" id="L0WH32"/>
<dbReference type="Proteomes" id="UP000010164">
    <property type="component" value="Unassembled WGS sequence"/>
</dbReference>
<dbReference type="RefSeq" id="WP_008928312.1">
    <property type="nucleotide sequence ID" value="NZ_AMRJ01000005.1"/>
</dbReference>
<keyword evidence="2" id="KW-1185">Reference proteome</keyword>
<proteinExistence type="predicted"/>
<name>L0WH32_9GAMM</name>
<protein>
    <submittedName>
        <fullName evidence="1">Uncharacterized protein</fullName>
    </submittedName>
</protein>
<accession>L0WH32</accession>
<dbReference type="NCBIfam" id="NF045613">
    <property type="entry name" value="PA1571_fam"/>
    <property type="match status" value="1"/>
</dbReference>
<reference evidence="1 2" key="1">
    <citation type="journal article" date="2012" name="J. Bacteriol.">
        <title>Genome Sequence of the Alkane-Degrading Bacterium Alcanivorax hongdengensis Type Strain A-11-3.</title>
        <authorList>
            <person name="Lai Q."/>
            <person name="Shao Z."/>
        </authorList>
    </citation>
    <scope>NUCLEOTIDE SEQUENCE [LARGE SCALE GENOMIC DNA]</scope>
    <source>
        <strain evidence="1 2">A-11-3</strain>
    </source>
</reference>
<organism evidence="1 2">
    <name type="scientific">Alcanivorax hongdengensis A-11-3</name>
    <dbReference type="NCBI Taxonomy" id="1177179"/>
    <lineage>
        <taxon>Bacteria</taxon>
        <taxon>Pseudomonadati</taxon>
        <taxon>Pseudomonadota</taxon>
        <taxon>Gammaproteobacteria</taxon>
        <taxon>Oceanospirillales</taxon>
        <taxon>Alcanivoracaceae</taxon>
        <taxon>Alcanivorax</taxon>
    </lineage>
</organism>
<comment type="caution">
    <text evidence="1">The sequence shown here is derived from an EMBL/GenBank/DDBJ whole genome shotgun (WGS) entry which is preliminary data.</text>
</comment>
<evidence type="ECO:0000313" key="1">
    <source>
        <dbReference type="EMBL" id="EKF75150.1"/>
    </source>
</evidence>
<evidence type="ECO:0000313" key="2">
    <source>
        <dbReference type="Proteomes" id="UP000010164"/>
    </source>
</evidence>
<dbReference type="EMBL" id="AMRJ01000005">
    <property type="protein sequence ID" value="EKF75150.1"/>
    <property type="molecule type" value="Genomic_DNA"/>
</dbReference>
<gene>
    <name evidence="1" type="ORF">A11A3_05639</name>
</gene>
<sequence>MNLNSQSSRPDFNGAAVIDEHGREIPITEAMIQRACERLEKSWQYPGARASNSQKAG</sequence>